<evidence type="ECO:0000256" key="1">
    <source>
        <dbReference type="SAM" id="MobiDB-lite"/>
    </source>
</evidence>
<dbReference type="AlphaFoldDB" id="A0A848N2V9"/>
<dbReference type="Proteomes" id="UP000548067">
    <property type="component" value="Unassembled WGS sequence"/>
</dbReference>
<name>A0A848N2V9_9FLAO</name>
<dbReference type="RefSeq" id="WP_169320812.1">
    <property type="nucleotide sequence ID" value="NZ_JABCJF010000002.1"/>
</dbReference>
<gene>
    <name evidence="2" type="ORF">HIO71_06525</name>
</gene>
<reference evidence="2 3" key="1">
    <citation type="submission" date="2020-04" db="EMBL/GenBank/DDBJ databases">
        <title>Genome analysis and antimicrobial resistance characteristics of Chryseobacterium aquaticum isolated from farmed salmonids.</title>
        <authorList>
            <person name="Saticioglu I.B."/>
            <person name="Duman M."/>
            <person name="Altun S."/>
        </authorList>
    </citation>
    <scope>NUCLEOTIDE SEQUENCE [LARGE SCALE GENOMIC DNA]</scope>
    <source>
        <strain evidence="2 3">C-174</strain>
    </source>
</reference>
<dbReference type="EMBL" id="JABCJF010000002">
    <property type="protein sequence ID" value="NMR33864.1"/>
    <property type="molecule type" value="Genomic_DNA"/>
</dbReference>
<organism evidence="2 3">
    <name type="scientific">Chryseobacterium aquaticum</name>
    <dbReference type="NCBI Taxonomy" id="452084"/>
    <lineage>
        <taxon>Bacteria</taxon>
        <taxon>Pseudomonadati</taxon>
        <taxon>Bacteroidota</taxon>
        <taxon>Flavobacteriia</taxon>
        <taxon>Flavobacteriales</taxon>
        <taxon>Weeksellaceae</taxon>
        <taxon>Chryseobacterium group</taxon>
        <taxon>Chryseobacterium</taxon>
    </lineage>
</organism>
<sequence>MICPIAIGMEAVILFLDSDEWKNLKKDSSGQPDPCSGKSQGKGIAQNDKMMH</sequence>
<accession>A0A848N2V9</accession>
<evidence type="ECO:0000313" key="3">
    <source>
        <dbReference type="Proteomes" id="UP000548067"/>
    </source>
</evidence>
<comment type="caution">
    <text evidence="2">The sequence shown here is derived from an EMBL/GenBank/DDBJ whole genome shotgun (WGS) entry which is preliminary data.</text>
</comment>
<evidence type="ECO:0000313" key="2">
    <source>
        <dbReference type="EMBL" id="NMR33864.1"/>
    </source>
</evidence>
<proteinExistence type="predicted"/>
<feature type="region of interest" description="Disordered" evidence="1">
    <location>
        <begin position="23"/>
        <end position="52"/>
    </location>
</feature>
<protein>
    <submittedName>
        <fullName evidence="2">Uncharacterized protein</fullName>
    </submittedName>
</protein>